<dbReference type="EMBL" id="CAJNAS010000009">
    <property type="protein sequence ID" value="CAE6902955.1"/>
    <property type="molecule type" value="Genomic_DNA"/>
</dbReference>
<sequence>MDTKRIGAVCAMLTALCGCATGAPRGYVNAEAWGANYTEDYIHQFAIETADGQETQLEGVQVKPFSNGGTGGVECGSPIPGVGQMIRIVWRVGGYNEPDELWKTYSKAVRVTGTISKRAGMQSALIVRFFPEHEIEAEFVPMDRDARANIRDDQLFYGRRVMRQMGE</sequence>
<dbReference type="AlphaFoldDB" id="A0A9N8QYU7"/>
<accession>A0A9N8QYU7</accession>
<comment type="caution">
    <text evidence="2">The sequence shown here is derived from an EMBL/GenBank/DDBJ whole genome shotgun (WGS) entry which is preliminary data.</text>
</comment>
<evidence type="ECO:0000256" key="1">
    <source>
        <dbReference type="SAM" id="SignalP"/>
    </source>
</evidence>
<feature type="chain" id="PRO_5040280544" description="DUF3304 domain-containing protein" evidence="1">
    <location>
        <begin position="23"/>
        <end position="167"/>
    </location>
</feature>
<name>A0A9N8QYU7_9BURK</name>
<dbReference type="Proteomes" id="UP000675121">
    <property type="component" value="Unassembled WGS sequence"/>
</dbReference>
<dbReference type="RefSeq" id="WP_201139580.1">
    <property type="nucleotide sequence ID" value="NZ_CAJNAS010000009.1"/>
</dbReference>
<gene>
    <name evidence="2" type="ORF">R70211_03407</name>
</gene>
<proteinExistence type="predicted"/>
<evidence type="ECO:0000313" key="2">
    <source>
        <dbReference type="EMBL" id="CAE6902955.1"/>
    </source>
</evidence>
<organism evidence="2 3">
    <name type="scientific">Paraburkholderia domus</name>
    <dbReference type="NCBI Taxonomy" id="2793075"/>
    <lineage>
        <taxon>Bacteria</taxon>
        <taxon>Pseudomonadati</taxon>
        <taxon>Pseudomonadota</taxon>
        <taxon>Betaproteobacteria</taxon>
        <taxon>Burkholderiales</taxon>
        <taxon>Burkholderiaceae</taxon>
        <taxon>Paraburkholderia</taxon>
    </lineage>
</organism>
<reference evidence="2" key="1">
    <citation type="submission" date="2021-02" db="EMBL/GenBank/DDBJ databases">
        <authorList>
            <person name="Vanwijnsberghe S."/>
        </authorList>
    </citation>
    <scope>NUCLEOTIDE SEQUENCE</scope>
    <source>
        <strain evidence="2">R-70211</strain>
    </source>
</reference>
<keyword evidence="1" id="KW-0732">Signal</keyword>
<dbReference type="PROSITE" id="PS51257">
    <property type="entry name" value="PROKAR_LIPOPROTEIN"/>
    <property type="match status" value="1"/>
</dbReference>
<feature type="signal peptide" evidence="1">
    <location>
        <begin position="1"/>
        <end position="22"/>
    </location>
</feature>
<evidence type="ECO:0008006" key="4">
    <source>
        <dbReference type="Google" id="ProtNLM"/>
    </source>
</evidence>
<protein>
    <recommendedName>
        <fullName evidence="4">DUF3304 domain-containing protein</fullName>
    </recommendedName>
</protein>
<evidence type="ECO:0000313" key="3">
    <source>
        <dbReference type="Proteomes" id="UP000675121"/>
    </source>
</evidence>
<keyword evidence="3" id="KW-1185">Reference proteome</keyword>